<protein>
    <submittedName>
        <fullName evidence="1">3807_t:CDS:1</fullName>
    </submittedName>
</protein>
<comment type="caution">
    <text evidence="1">The sequence shown here is derived from an EMBL/GenBank/DDBJ whole genome shotgun (WGS) entry which is preliminary data.</text>
</comment>
<dbReference type="EMBL" id="CAJVPM010012247">
    <property type="protein sequence ID" value="CAG8586842.1"/>
    <property type="molecule type" value="Genomic_DNA"/>
</dbReference>
<name>A0ACA9MEV8_9GLOM</name>
<evidence type="ECO:0000313" key="1">
    <source>
        <dbReference type="EMBL" id="CAG8586842.1"/>
    </source>
</evidence>
<gene>
    <name evidence="1" type="ORF">SCALOS_LOCUS6426</name>
</gene>
<feature type="non-terminal residue" evidence="1">
    <location>
        <position position="235"/>
    </location>
</feature>
<evidence type="ECO:0000313" key="2">
    <source>
        <dbReference type="Proteomes" id="UP000789860"/>
    </source>
</evidence>
<organism evidence="1 2">
    <name type="scientific">Scutellospora calospora</name>
    <dbReference type="NCBI Taxonomy" id="85575"/>
    <lineage>
        <taxon>Eukaryota</taxon>
        <taxon>Fungi</taxon>
        <taxon>Fungi incertae sedis</taxon>
        <taxon>Mucoromycota</taxon>
        <taxon>Glomeromycotina</taxon>
        <taxon>Glomeromycetes</taxon>
        <taxon>Diversisporales</taxon>
        <taxon>Gigasporaceae</taxon>
        <taxon>Scutellospora</taxon>
    </lineage>
</organism>
<proteinExistence type="predicted"/>
<dbReference type="Proteomes" id="UP000789860">
    <property type="component" value="Unassembled WGS sequence"/>
</dbReference>
<sequence length="235" mass="26065">MADDPWDDWEAAADAGLEPKPAGTTDDHEKNKQIWQEANSYLQPEITRTDSTRTEYVPQLRILKRPKNPGSTTTTHPSHLPITLNSNVTFTSDSGSFSINSKQTKSLADREAEYIAARQKIFGHSDDVENNNGNSGDRITGDGDESKTQKGRVIEDNHLSISVSNDTEDPEVGDWLVLDRFNPNEVDGMEGDSVPIFDNVGSDDDAIVLILVILTIRLNPSRIGLKSIYLKRPEM</sequence>
<keyword evidence="2" id="KW-1185">Reference proteome</keyword>
<accession>A0ACA9MEV8</accession>
<reference evidence="1" key="1">
    <citation type="submission" date="2021-06" db="EMBL/GenBank/DDBJ databases">
        <authorList>
            <person name="Kallberg Y."/>
            <person name="Tangrot J."/>
            <person name="Rosling A."/>
        </authorList>
    </citation>
    <scope>NUCLEOTIDE SEQUENCE</scope>
    <source>
        <strain evidence="1">AU212A</strain>
    </source>
</reference>